<organism evidence="2">
    <name type="scientific">Octopus bimaculoides</name>
    <name type="common">California two-spotted octopus</name>
    <dbReference type="NCBI Taxonomy" id="37653"/>
    <lineage>
        <taxon>Eukaryota</taxon>
        <taxon>Metazoa</taxon>
        <taxon>Spiralia</taxon>
        <taxon>Lophotrochozoa</taxon>
        <taxon>Mollusca</taxon>
        <taxon>Cephalopoda</taxon>
        <taxon>Coleoidea</taxon>
        <taxon>Octopodiformes</taxon>
        <taxon>Octopoda</taxon>
        <taxon>Incirrata</taxon>
        <taxon>Octopodidae</taxon>
        <taxon>Octopus</taxon>
    </lineage>
</organism>
<feature type="compositionally biased region" description="Polar residues" evidence="1">
    <location>
        <begin position="17"/>
        <end position="31"/>
    </location>
</feature>
<accession>A0A0L8GHU3</accession>
<dbReference type="EMBL" id="KQ421785">
    <property type="protein sequence ID" value="KOF76429.1"/>
    <property type="molecule type" value="Genomic_DNA"/>
</dbReference>
<sequence>MNCSIRTIERLRERYNARNSTDESPLSSRPRLTTARKDCHLHDSRCRTGSVGQRNQLSRP</sequence>
<evidence type="ECO:0000256" key="1">
    <source>
        <dbReference type="SAM" id="MobiDB-lite"/>
    </source>
</evidence>
<reference evidence="2" key="1">
    <citation type="submission" date="2015-07" db="EMBL/GenBank/DDBJ databases">
        <title>MeaNS - Measles Nucleotide Surveillance Program.</title>
        <authorList>
            <person name="Tran T."/>
            <person name="Druce J."/>
        </authorList>
    </citation>
    <scope>NUCLEOTIDE SEQUENCE</scope>
    <source>
        <strain evidence="2">UCB-OBI-ISO-001</strain>
        <tissue evidence="2">Gonad</tissue>
    </source>
</reference>
<name>A0A0L8GHU3_OCTBM</name>
<feature type="compositionally biased region" description="Basic and acidic residues" evidence="1">
    <location>
        <begin position="35"/>
        <end position="46"/>
    </location>
</feature>
<gene>
    <name evidence="2" type="ORF">OCBIM_22033339mg</name>
</gene>
<dbReference type="AlphaFoldDB" id="A0A0L8GHU3"/>
<protein>
    <recommendedName>
        <fullName evidence="3">Transposase Tc1-like domain-containing protein</fullName>
    </recommendedName>
</protein>
<feature type="region of interest" description="Disordered" evidence="1">
    <location>
        <begin position="16"/>
        <end position="60"/>
    </location>
</feature>
<feature type="compositionally biased region" description="Polar residues" evidence="1">
    <location>
        <begin position="50"/>
        <end position="60"/>
    </location>
</feature>
<evidence type="ECO:0008006" key="3">
    <source>
        <dbReference type="Google" id="ProtNLM"/>
    </source>
</evidence>
<evidence type="ECO:0000313" key="2">
    <source>
        <dbReference type="EMBL" id="KOF76429.1"/>
    </source>
</evidence>
<proteinExistence type="predicted"/>